<feature type="transmembrane region" description="Helical" evidence="6">
    <location>
        <begin position="59"/>
        <end position="82"/>
    </location>
</feature>
<dbReference type="InParanoid" id="Q6KZF8"/>
<dbReference type="InterPro" id="IPR036259">
    <property type="entry name" value="MFS_trans_sf"/>
</dbReference>
<dbReference type="KEGG" id="pto:PTO1309"/>
<keyword evidence="5 6" id="KW-0472">Membrane</keyword>
<name>Q6KZF8_PICTO</name>
<dbReference type="InterPro" id="IPR050814">
    <property type="entry name" value="Myo-inositol_Transporter"/>
</dbReference>
<dbReference type="GeneID" id="78736769"/>
<dbReference type="SUPFAM" id="SSF103473">
    <property type="entry name" value="MFS general substrate transporter"/>
    <property type="match status" value="1"/>
</dbReference>
<dbReference type="PANTHER" id="PTHR48020:SF12">
    <property type="entry name" value="PROTON MYO-INOSITOL COTRANSPORTER"/>
    <property type="match status" value="1"/>
</dbReference>
<dbReference type="PROSITE" id="PS50850">
    <property type="entry name" value="MFS"/>
    <property type="match status" value="1"/>
</dbReference>
<gene>
    <name evidence="8" type="ordered locus">PTO1309</name>
</gene>
<dbReference type="InterPro" id="IPR020846">
    <property type="entry name" value="MFS_dom"/>
</dbReference>
<dbReference type="STRING" id="263820.PTO1309"/>
<evidence type="ECO:0000256" key="5">
    <source>
        <dbReference type="ARBA" id="ARBA00023136"/>
    </source>
</evidence>
<reference evidence="8 9" key="1">
    <citation type="journal article" date="2004" name="Proc. Natl. Acad. Sci. U.S.A.">
        <title>Genome sequence of Picrophilus torridus and its implications for life around pH 0.</title>
        <authorList>
            <person name="Futterer O."/>
            <person name="Angelov A."/>
            <person name="Liesegang H."/>
            <person name="Gottschalk G."/>
            <person name="Schleper C."/>
            <person name="Schepers B."/>
            <person name="Dock C."/>
            <person name="Antranikian G."/>
            <person name="Liebl W."/>
        </authorList>
    </citation>
    <scope>NUCLEOTIDE SEQUENCE [LARGE SCALE GENOMIC DNA]</scope>
    <source>
        <strain evidence="9">ATCC 700027 / DSM 9790 / JCM 10055 / NBRC 100828</strain>
    </source>
</reference>
<keyword evidence="2" id="KW-0813">Transport</keyword>
<accession>Q6KZF8</accession>
<evidence type="ECO:0000256" key="3">
    <source>
        <dbReference type="ARBA" id="ARBA00022692"/>
    </source>
</evidence>
<evidence type="ECO:0000256" key="2">
    <source>
        <dbReference type="ARBA" id="ARBA00022448"/>
    </source>
</evidence>
<evidence type="ECO:0000313" key="9">
    <source>
        <dbReference type="Proteomes" id="UP000000438"/>
    </source>
</evidence>
<evidence type="ECO:0000256" key="4">
    <source>
        <dbReference type="ARBA" id="ARBA00022989"/>
    </source>
</evidence>
<dbReference type="PANTHER" id="PTHR48020">
    <property type="entry name" value="PROTON MYO-INOSITOL COTRANSPORTER"/>
    <property type="match status" value="1"/>
</dbReference>
<dbReference type="RefSeq" id="WP_011178110.1">
    <property type="nucleotide sequence ID" value="NC_005877.1"/>
</dbReference>
<organism evidence="8 9">
    <name type="scientific">Picrophilus torridus (strain ATCC 700027 / DSM 9790 / JCM 10055 / NBRC 100828 / KAW 2/3)</name>
    <dbReference type="NCBI Taxonomy" id="1122961"/>
    <lineage>
        <taxon>Archaea</taxon>
        <taxon>Methanobacteriati</taxon>
        <taxon>Thermoplasmatota</taxon>
        <taxon>Thermoplasmata</taxon>
        <taxon>Thermoplasmatales</taxon>
        <taxon>Picrophilaceae</taxon>
        <taxon>Picrophilus</taxon>
    </lineage>
</organism>
<dbReference type="GO" id="GO:0016020">
    <property type="term" value="C:membrane"/>
    <property type="evidence" value="ECO:0007669"/>
    <property type="project" value="UniProtKB-SubCell"/>
</dbReference>
<feature type="domain" description="Major facilitator superfamily (MFS) profile" evidence="7">
    <location>
        <begin position="23"/>
        <end position="121"/>
    </location>
</feature>
<feature type="transmembrane region" description="Helical" evidence="6">
    <location>
        <begin position="19"/>
        <end position="39"/>
    </location>
</feature>
<dbReference type="Proteomes" id="UP000000438">
    <property type="component" value="Chromosome"/>
</dbReference>
<evidence type="ECO:0000313" key="8">
    <source>
        <dbReference type="EMBL" id="AAT43894.1"/>
    </source>
</evidence>
<evidence type="ECO:0000256" key="6">
    <source>
        <dbReference type="SAM" id="Phobius"/>
    </source>
</evidence>
<proteinExistence type="predicted"/>
<dbReference type="HOGENOM" id="CLU_2032943_0_0_2"/>
<sequence>MDTIDPIINQLNNKNTGKFYWSVTVLATIGGFLFGYDTSNIGTDLEFIPFYSSHLNPFITGYLVSGASLGAAVGALIAAVLTDRYGRKYLLIADALIYSIGAILSGLSIDIIMLIISRTFI</sequence>
<dbReference type="AlphaFoldDB" id="Q6KZF8"/>
<feature type="transmembrane region" description="Helical" evidence="6">
    <location>
        <begin position="89"/>
        <end position="116"/>
    </location>
</feature>
<dbReference type="EMBL" id="AE017261">
    <property type="protein sequence ID" value="AAT43894.1"/>
    <property type="molecule type" value="Genomic_DNA"/>
</dbReference>
<dbReference type="Gene3D" id="1.20.1250.20">
    <property type="entry name" value="MFS general substrate transporter like domains"/>
    <property type="match status" value="1"/>
</dbReference>
<keyword evidence="3 6" id="KW-0812">Transmembrane</keyword>
<protein>
    <submittedName>
        <fullName evidence="8">Glucose/galactose transporter</fullName>
    </submittedName>
</protein>
<dbReference type="eggNOG" id="arCOG02685">
    <property type="taxonomic scope" value="Archaea"/>
</dbReference>
<keyword evidence="4 6" id="KW-1133">Transmembrane helix</keyword>
<comment type="subcellular location">
    <subcellularLocation>
        <location evidence="1">Membrane</location>
    </subcellularLocation>
</comment>
<dbReference type="PaxDb" id="263820-PTO1309"/>
<evidence type="ECO:0000259" key="7">
    <source>
        <dbReference type="PROSITE" id="PS50850"/>
    </source>
</evidence>
<dbReference type="GO" id="GO:0022857">
    <property type="term" value="F:transmembrane transporter activity"/>
    <property type="evidence" value="ECO:0007669"/>
    <property type="project" value="InterPro"/>
</dbReference>
<dbReference type="InterPro" id="IPR005828">
    <property type="entry name" value="MFS_sugar_transport-like"/>
</dbReference>
<dbReference type="Pfam" id="PF00083">
    <property type="entry name" value="Sugar_tr"/>
    <property type="match status" value="1"/>
</dbReference>
<evidence type="ECO:0000256" key="1">
    <source>
        <dbReference type="ARBA" id="ARBA00004370"/>
    </source>
</evidence>